<dbReference type="Proteomes" id="UP000234331">
    <property type="component" value="Unassembled WGS sequence"/>
</dbReference>
<evidence type="ECO:0000313" key="2">
    <source>
        <dbReference type="EMBL" id="SNQ51685.1"/>
    </source>
</evidence>
<sequence length="232" mass="24635">MTHIPSPLFTAGGGHATVTLQNHPSALPGEPTLLLSVTSPRTGIATAHLSPRDARALLAALHAHLAAPSTDSDGDMHHSNLGHRPPTTHADDLDPWGGHAPGPAYVTDPGPLDIDPAQTALTHATRERDHAATRFARVHCHHAAHTVIRAFPTAAWITVDVISTDHGNPQAILHAVLDLAGLPLADQANTDPRFRPVADAVNLALQTALTINPNLFTWSGRRSLHLSHHATW</sequence>
<dbReference type="AlphaFoldDB" id="A0A2I2L199"/>
<protein>
    <submittedName>
        <fullName evidence="2">Uncharacterized protein</fullName>
    </submittedName>
</protein>
<dbReference type="OrthoDB" id="9961213at2"/>
<organism evidence="2 3">
    <name type="scientific">Frankia canadensis</name>
    <dbReference type="NCBI Taxonomy" id="1836972"/>
    <lineage>
        <taxon>Bacteria</taxon>
        <taxon>Bacillati</taxon>
        <taxon>Actinomycetota</taxon>
        <taxon>Actinomycetes</taxon>
        <taxon>Frankiales</taxon>
        <taxon>Frankiaceae</taxon>
        <taxon>Frankia</taxon>
    </lineage>
</organism>
<accession>A0A2I2L199</accession>
<keyword evidence="3" id="KW-1185">Reference proteome</keyword>
<evidence type="ECO:0000313" key="3">
    <source>
        <dbReference type="Proteomes" id="UP000234331"/>
    </source>
</evidence>
<dbReference type="RefSeq" id="WP_101835789.1">
    <property type="nucleotide sequence ID" value="NZ_FZMO01000546.1"/>
</dbReference>
<reference evidence="2 3" key="1">
    <citation type="submission" date="2017-06" db="EMBL/GenBank/DDBJ databases">
        <authorList>
            <person name="Kim H.J."/>
            <person name="Triplett B.A."/>
        </authorList>
    </citation>
    <scope>NUCLEOTIDE SEQUENCE [LARGE SCALE GENOMIC DNA]</scope>
    <source>
        <strain evidence="2">FRACA_ARgP5</strain>
    </source>
</reference>
<name>A0A2I2L199_9ACTN</name>
<feature type="region of interest" description="Disordered" evidence="1">
    <location>
        <begin position="69"/>
        <end position="89"/>
    </location>
</feature>
<evidence type="ECO:0000256" key="1">
    <source>
        <dbReference type="SAM" id="MobiDB-lite"/>
    </source>
</evidence>
<proteinExistence type="predicted"/>
<gene>
    <name evidence="2" type="ORF">FRACA_790005</name>
</gene>
<dbReference type="EMBL" id="FZMO01000546">
    <property type="protein sequence ID" value="SNQ51685.1"/>
    <property type="molecule type" value="Genomic_DNA"/>
</dbReference>